<keyword evidence="3" id="KW-0862">Zinc</keyword>
<feature type="compositionally biased region" description="Polar residues" evidence="5">
    <location>
        <begin position="186"/>
        <end position="216"/>
    </location>
</feature>
<evidence type="ECO:0000256" key="1">
    <source>
        <dbReference type="ARBA" id="ARBA00022723"/>
    </source>
</evidence>
<dbReference type="PROSITE" id="PS50089">
    <property type="entry name" value="ZF_RING_2"/>
    <property type="match status" value="1"/>
</dbReference>
<dbReference type="OrthoDB" id="1630758at2759"/>
<gene>
    <name evidence="7" type="ORF">CRM22_003506</name>
</gene>
<organism evidence="7 8">
    <name type="scientific">Opisthorchis felineus</name>
    <dbReference type="NCBI Taxonomy" id="147828"/>
    <lineage>
        <taxon>Eukaryota</taxon>
        <taxon>Metazoa</taxon>
        <taxon>Spiralia</taxon>
        <taxon>Lophotrochozoa</taxon>
        <taxon>Platyhelminthes</taxon>
        <taxon>Trematoda</taxon>
        <taxon>Digenea</taxon>
        <taxon>Opisthorchiida</taxon>
        <taxon>Opisthorchiata</taxon>
        <taxon>Opisthorchiidae</taxon>
        <taxon>Opisthorchis</taxon>
    </lineage>
</organism>
<dbReference type="SUPFAM" id="SSF49599">
    <property type="entry name" value="TRAF domain-like"/>
    <property type="match status" value="1"/>
</dbReference>
<evidence type="ECO:0000256" key="3">
    <source>
        <dbReference type="ARBA" id="ARBA00022833"/>
    </source>
</evidence>
<dbReference type="InterPro" id="IPR001841">
    <property type="entry name" value="Znf_RING"/>
</dbReference>
<keyword evidence="2 4" id="KW-0863">Zinc-finger</keyword>
<evidence type="ECO:0000256" key="5">
    <source>
        <dbReference type="SAM" id="MobiDB-lite"/>
    </source>
</evidence>
<dbReference type="InterPro" id="IPR027370">
    <property type="entry name" value="Znf-RING_euk"/>
</dbReference>
<protein>
    <recommendedName>
        <fullName evidence="6">RING-type domain-containing protein</fullName>
    </recommendedName>
</protein>
<feature type="domain" description="RING-type" evidence="6">
    <location>
        <begin position="18"/>
        <end position="61"/>
    </location>
</feature>
<dbReference type="InterPro" id="IPR017907">
    <property type="entry name" value="Znf_RING_CS"/>
</dbReference>
<evidence type="ECO:0000259" key="6">
    <source>
        <dbReference type="PROSITE" id="PS50089"/>
    </source>
</evidence>
<dbReference type="PROSITE" id="PS00518">
    <property type="entry name" value="ZF_RING_1"/>
    <property type="match status" value="1"/>
</dbReference>
<name>A0A4S2M0V0_OPIFE</name>
<dbReference type="SMART" id="SM00184">
    <property type="entry name" value="RING"/>
    <property type="match status" value="1"/>
</dbReference>
<comment type="caution">
    <text evidence="7">The sequence shown here is derived from an EMBL/GenBank/DDBJ whole genome shotgun (WGS) entry which is preliminary data.</text>
</comment>
<dbReference type="Proteomes" id="UP000308267">
    <property type="component" value="Unassembled WGS sequence"/>
</dbReference>
<keyword evidence="8" id="KW-1185">Reference proteome</keyword>
<reference evidence="7 8" key="1">
    <citation type="journal article" date="2019" name="BMC Genomics">
        <title>New insights from Opisthorchis felineus genome: update on genomics of the epidemiologically important liver flukes.</title>
        <authorList>
            <person name="Ershov N.I."/>
            <person name="Mordvinov V.A."/>
            <person name="Prokhortchouk E.B."/>
            <person name="Pakharukova M.Y."/>
            <person name="Gunbin K.V."/>
            <person name="Ustyantsev K."/>
            <person name="Genaev M.A."/>
            <person name="Blinov A.G."/>
            <person name="Mazur A."/>
            <person name="Boulygina E."/>
            <person name="Tsygankova S."/>
            <person name="Khrameeva E."/>
            <person name="Chekanov N."/>
            <person name="Fan G."/>
            <person name="Xiao A."/>
            <person name="Zhang H."/>
            <person name="Xu X."/>
            <person name="Yang H."/>
            <person name="Solovyev V."/>
            <person name="Lee S.M."/>
            <person name="Liu X."/>
            <person name="Afonnikov D.A."/>
            <person name="Skryabin K.G."/>
        </authorList>
    </citation>
    <scope>NUCLEOTIDE SEQUENCE [LARGE SCALE GENOMIC DNA]</scope>
    <source>
        <strain evidence="7">AK-0245</strain>
        <tissue evidence="7">Whole organism</tissue>
    </source>
</reference>
<dbReference type="Gene3D" id="3.30.40.10">
    <property type="entry name" value="Zinc/RING finger domain, C3HC4 (zinc finger)"/>
    <property type="match status" value="1"/>
</dbReference>
<dbReference type="AlphaFoldDB" id="A0A4S2M0V0"/>
<evidence type="ECO:0000313" key="7">
    <source>
        <dbReference type="EMBL" id="TGZ69845.1"/>
    </source>
</evidence>
<dbReference type="PANTHER" id="PTHR10131">
    <property type="entry name" value="TNF RECEPTOR ASSOCIATED FACTOR"/>
    <property type="match status" value="1"/>
</dbReference>
<dbReference type="GO" id="GO:0043122">
    <property type="term" value="P:regulation of canonical NF-kappaB signal transduction"/>
    <property type="evidence" value="ECO:0007669"/>
    <property type="project" value="TreeGrafter"/>
</dbReference>
<accession>A0A4S2M0V0</accession>
<sequence length="282" mass="31535">MGIPLERFLGHVDDSFLCNICQGVFISPVVTDCGHTFCAKCLEGWISASCPTTESSCPEDNYYKLLNLRCPTCRHKLPQTGDKEYDEKPIINVVSRPVLALRNFINGLLTHCEHSSRGCTFVGPVEVMHSGQHHVNCAYAPVDCAGCGHTVNQMELAEHQLHCFGIKAELSDLRDDDFPSKLQGKTHVTTQTEESDTPSTCSKNPMPLSKSTQTSRNRARSHSPSKSYRMEFDSENTSLYMLRLSLIKLVCALEIELNTAQAELHLKKFLRSTTQDRGLHDF</sequence>
<dbReference type="GO" id="GO:0008270">
    <property type="term" value="F:zinc ion binding"/>
    <property type="evidence" value="ECO:0007669"/>
    <property type="project" value="UniProtKB-KW"/>
</dbReference>
<dbReference type="PANTHER" id="PTHR10131:SF157">
    <property type="entry name" value="RECEPTOR-ASSOCIATED FACTOR, PUTATIVE-RELATED"/>
    <property type="match status" value="1"/>
</dbReference>
<evidence type="ECO:0000256" key="2">
    <source>
        <dbReference type="ARBA" id="ARBA00022771"/>
    </source>
</evidence>
<dbReference type="SUPFAM" id="SSF57850">
    <property type="entry name" value="RING/U-box"/>
    <property type="match status" value="1"/>
</dbReference>
<keyword evidence="1" id="KW-0479">Metal-binding</keyword>
<feature type="region of interest" description="Disordered" evidence="5">
    <location>
        <begin position="177"/>
        <end position="229"/>
    </location>
</feature>
<dbReference type="Pfam" id="PF13445">
    <property type="entry name" value="zf-RING_UBOX"/>
    <property type="match status" value="1"/>
</dbReference>
<dbReference type="STRING" id="147828.A0A4S2M0V0"/>
<dbReference type="InterPro" id="IPR013083">
    <property type="entry name" value="Znf_RING/FYVE/PHD"/>
</dbReference>
<dbReference type="EMBL" id="SJOL01005755">
    <property type="protein sequence ID" value="TGZ69845.1"/>
    <property type="molecule type" value="Genomic_DNA"/>
</dbReference>
<evidence type="ECO:0000256" key="4">
    <source>
        <dbReference type="PROSITE-ProRule" id="PRU00175"/>
    </source>
</evidence>
<evidence type="ECO:0000313" key="8">
    <source>
        <dbReference type="Proteomes" id="UP000308267"/>
    </source>
</evidence>
<proteinExistence type="predicted"/>